<dbReference type="VEuPathDB" id="ToxoDB:LOC34619027"/>
<dbReference type="InterPro" id="IPR036869">
    <property type="entry name" value="J_dom_sf"/>
</dbReference>
<organism evidence="1 2">
    <name type="scientific">Cyclospora cayetanensis</name>
    <dbReference type="NCBI Taxonomy" id="88456"/>
    <lineage>
        <taxon>Eukaryota</taxon>
        <taxon>Sar</taxon>
        <taxon>Alveolata</taxon>
        <taxon>Apicomplexa</taxon>
        <taxon>Conoidasida</taxon>
        <taxon>Coccidia</taxon>
        <taxon>Eucoccidiorida</taxon>
        <taxon>Eimeriorina</taxon>
        <taxon>Eimeriidae</taxon>
        <taxon>Cyclospora</taxon>
    </lineage>
</organism>
<dbReference type="CDD" id="cd06257">
    <property type="entry name" value="DnaJ"/>
    <property type="match status" value="1"/>
</dbReference>
<dbReference type="EMBL" id="JROU02001989">
    <property type="protein sequence ID" value="OEH74604.1"/>
    <property type="molecule type" value="Genomic_DNA"/>
</dbReference>
<gene>
    <name evidence="1" type="ORF">cyc_02131</name>
</gene>
<dbReference type="OrthoDB" id="348913at2759"/>
<comment type="caution">
    <text evidence="1">The sequence shown here is derived from an EMBL/GenBank/DDBJ whole genome shotgun (WGS) entry which is preliminary data.</text>
</comment>
<sequence length="299" mass="33182">MIPCPPLCLLLHRLGFPNAFAPAFIGCTTSSRFVHGFGHPEQQCPFAALGLKPGASAEQLRTRYIELAKRVHPDAAGPKSAFDASVFIELRRNYEKALQLQQSARHCGKKQNGTFNPDYESSGGQKPPEQKRNASKAGSQEWKKDQVARQEFWAKLNAQGTARRNGVAYSMAIEDLFMRRLHAEASQKKQQIKTFNNSAALERACDAAVHAAEEEEIASEFRAFGLGDFGKYRNSTQGFGRYKSKTLKERVWSVRTVRRSLWITGCTLAVAVGVALSVLAKVLLRPPEPNDAKRGYPCI</sequence>
<dbReference type="VEuPathDB" id="ToxoDB:cyc_02131"/>
<evidence type="ECO:0000313" key="1">
    <source>
        <dbReference type="EMBL" id="OEH74604.1"/>
    </source>
</evidence>
<name>A0A1D3CTR4_9EIME</name>
<proteinExistence type="predicted"/>
<dbReference type="SUPFAM" id="SSF46565">
    <property type="entry name" value="Chaperone J-domain"/>
    <property type="match status" value="1"/>
</dbReference>
<keyword evidence="2" id="KW-1185">Reference proteome</keyword>
<dbReference type="AlphaFoldDB" id="A0A1D3CTR4"/>
<dbReference type="Proteomes" id="UP000095192">
    <property type="component" value="Unassembled WGS sequence"/>
</dbReference>
<dbReference type="InterPro" id="IPR001623">
    <property type="entry name" value="DnaJ_domain"/>
</dbReference>
<protein>
    <submittedName>
        <fullName evidence="1">Uncharacterized protein</fullName>
    </submittedName>
</protein>
<reference evidence="1 2" key="1">
    <citation type="journal article" date="2016" name="BMC Genomics">
        <title>Comparative genomics reveals Cyclospora cayetanensis possesses coccidia-like metabolism and invasion components but unique surface antigens.</title>
        <authorList>
            <person name="Liu S."/>
            <person name="Wang L."/>
            <person name="Zheng H."/>
            <person name="Xu Z."/>
            <person name="Roellig D.M."/>
            <person name="Li N."/>
            <person name="Frace M.A."/>
            <person name="Tang K."/>
            <person name="Arrowood M.J."/>
            <person name="Moss D.M."/>
            <person name="Zhang L."/>
            <person name="Feng Y."/>
            <person name="Xiao L."/>
        </authorList>
    </citation>
    <scope>NUCLEOTIDE SEQUENCE [LARGE SCALE GENOMIC DNA]</scope>
    <source>
        <strain evidence="1 2">CHN_HEN01</strain>
    </source>
</reference>
<dbReference type="Gene3D" id="1.10.287.110">
    <property type="entry name" value="DnaJ domain"/>
    <property type="match status" value="1"/>
</dbReference>
<evidence type="ECO:0000313" key="2">
    <source>
        <dbReference type="Proteomes" id="UP000095192"/>
    </source>
</evidence>
<accession>A0A1D3CTR4</accession>
<dbReference type="GeneID" id="34619027"/>